<name>A0ACA9KW00_9GLOM</name>
<organism evidence="1 2">
    <name type="scientific">Dentiscutata heterogama</name>
    <dbReference type="NCBI Taxonomy" id="1316150"/>
    <lineage>
        <taxon>Eukaryota</taxon>
        <taxon>Fungi</taxon>
        <taxon>Fungi incertae sedis</taxon>
        <taxon>Mucoromycota</taxon>
        <taxon>Glomeromycotina</taxon>
        <taxon>Glomeromycetes</taxon>
        <taxon>Diversisporales</taxon>
        <taxon>Gigasporaceae</taxon>
        <taxon>Dentiscutata</taxon>
    </lineage>
</organism>
<evidence type="ECO:0000313" key="2">
    <source>
        <dbReference type="Proteomes" id="UP000789702"/>
    </source>
</evidence>
<protein>
    <submittedName>
        <fullName evidence="1">7124_t:CDS:1</fullName>
    </submittedName>
</protein>
<reference evidence="1" key="1">
    <citation type="submission" date="2021-06" db="EMBL/GenBank/DDBJ databases">
        <authorList>
            <person name="Kallberg Y."/>
            <person name="Tangrot J."/>
            <person name="Rosling A."/>
        </authorList>
    </citation>
    <scope>NUCLEOTIDE SEQUENCE</scope>
    <source>
        <strain evidence="1">IL203A</strain>
    </source>
</reference>
<keyword evidence="2" id="KW-1185">Reference proteome</keyword>
<dbReference type="EMBL" id="CAJVPU010002197">
    <property type="protein sequence ID" value="CAG8496731.1"/>
    <property type="molecule type" value="Genomic_DNA"/>
</dbReference>
<gene>
    <name evidence="1" type="ORF">DHETER_LOCUS2816</name>
</gene>
<dbReference type="Proteomes" id="UP000789702">
    <property type="component" value="Unassembled WGS sequence"/>
</dbReference>
<sequence>MEPEGKSWDDSRLKAAINEYNKRKYSSAFSTFKSLASYDYSDSFDKSEIKIYSLSTFYLALCYIHGNGVKQDKPKALSITDHLYNKGKYNDAWNIYRELTEGDEMKLTALVKMTNCYQINEHDPKEDNFFKVALELYNKKKYKEAFNIFSKFTSSRNSEIRFLATCFKAFYHISGYNNIKRNKNNALNIISTLN</sequence>
<comment type="caution">
    <text evidence="1">The sequence shown here is derived from an EMBL/GenBank/DDBJ whole genome shotgun (WGS) entry which is preliminary data.</text>
</comment>
<proteinExistence type="predicted"/>
<accession>A0ACA9KW00</accession>
<evidence type="ECO:0000313" key="1">
    <source>
        <dbReference type="EMBL" id="CAG8496731.1"/>
    </source>
</evidence>